<dbReference type="PANTHER" id="PTHR30035">
    <property type="entry name" value="LIPOPROTEIN VACJ-RELATED"/>
    <property type="match status" value="1"/>
</dbReference>
<keyword evidence="4" id="KW-1185">Reference proteome</keyword>
<evidence type="ECO:0000313" key="3">
    <source>
        <dbReference type="EMBL" id="MES1929449.1"/>
    </source>
</evidence>
<evidence type="ECO:0000256" key="1">
    <source>
        <dbReference type="ARBA" id="ARBA00010634"/>
    </source>
</evidence>
<evidence type="ECO:0000313" key="4">
    <source>
        <dbReference type="Proteomes" id="UP001460888"/>
    </source>
</evidence>
<gene>
    <name evidence="3" type="ORF">SADO_09332</name>
</gene>
<evidence type="ECO:0000256" key="2">
    <source>
        <dbReference type="ARBA" id="ARBA00022729"/>
    </source>
</evidence>
<protein>
    <submittedName>
        <fullName evidence="3">Lipoprotein</fullName>
    </submittedName>
</protein>
<reference evidence="3 4" key="1">
    <citation type="submission" date="2013-03" db="EMBL/GenBank/DDBJ databases">
        <title>Salinisphaera dokdonensis CL-ES53 Genome Sequencing.</title>
        <authorList>
            <person name="Li C."/>
            <person name="Lai Q."/>
            <person name="Shao Z."/>
        </authorList>
    </citation>
    <scope>NUCLEOTIDE SEQUENCE [LARGE SCALE GENOMIC DNA]</scope>
    <source>
        <strain evidence="3 4">CL-ES53</strain>
    </source>
</reference>
<dbReference type="PROSITE" id="PS51257">
    <property type="entry name" value="PROKAR_LIPOPROTEIN"/>
    <property type="match status" value="1"/>
</dbReference>
<proteinExistence type="inferred from homology"/>
<comment type="caution">
    <text evidence="3">The sequence shown here is derived from an EMBL/GenBank/DDBJ whole genome shotgun (WGS) entry which is preliminary data.</text>
</comment>
<dbReference type="PANTHER" id="PTHR30035:SF3">
    <property type="entry name" value="INTERMEMBRANE PHOSPHOLIPID TRANSPORT SYSTEM LIPOPROTEIN MLAA"/>
    <property type="match status" value="1"/>
</dbReference>
<dbReference type="InterPro" id="IPR007428">
    <property type="entry name" value="MlaA"/>
</dbReference>
<keyword evidence="2" id="KW-0732">Signal</keyword>
<organism evidence="3 4">
    <name type="scientific">Salinisphaera dokdonensis CL-ES53</name>
    <dbReference type="NCBI Taxonomy" id="1304272"/>
    <lineage>
        <taxon>Bacteria</taxon>
        <taxon>Pseudomonadati</taxon>
        <taxon>Pseudomonadota</taxon>
        <taxon>Gammaproteobacteria</taxon>
        <taxon>Salinisphaerales</taxon>
        <taxon>Salinisphaeraceae</taxon>
        <taxon>Salinisphaera</taxon>
    </lineage>
</organism>
<dbReference type="Pfam" id="PF04333">
    <property type="entry name" value="MlaA"/>
    <property type="match status" value="1"/>
</dbReference>
<dbReference type="Proteomes" id="UP001460888">
    <property type="component" value="Unassembled WGS sequence"/>
</dbReference>
<keyword evidence="3" id="KW-0449">Lipoprotein</keyword>
<accession>A0ABV2B0P9</accession>
<comment type="similarity">
    <text evidence="1">Belongs to the MlaA family.</text>
</comment>
<sequence>MTMMKMLPQRLLSLSGLFGLLVLGGCVHSPPSDPWDPIEPVNRAVYKFNDTADRYVLQPVARGYDTITPDPVQRSVGNFFDNVREPVNMANSALQLKWGSFNTSLGRFMVNTTAGVGGLFDVASAVGVAEVDEDLGQTFGYWGLGQGPYLVLPFLGPSSGRDLTGRLGDQFFYPLTYVDEDYDYIVWSLRALELINYRASLLGFEETLAQQFDPYAFMRGYYLENRLKAVYDGNVPAERMYGDDSEDDGGA</sequence>
<dbReference type="PRINTS" id="PR01805">
    <property type="entry name" value="VACJLIPOPROT"/>
</dbReference>
<dbReference type="EMBL" id="APND01000002">
    <property type="protein sequence ID" value="MES1929449.1"/>
    <property type="molecule type" value="Genomic_DNA"/>
</dbReference>
<name>A0ABV2B0P9_9GAMM</name>